<dbReference type="PANTHER" id="PTHR42920:SF5">
    <property type="entry name" value="EAMA DOMAIN-CONTAINING PROTEIN"/>
    <property type="match status" value="1"/>
</dbReference>
<dbReference type="InterPro" id="IPR037185">
    <property type="entry name" value="EmrE-like"/>
</dbReference>
<evidence type="ECO:0000256" key="1">
    <source>
        <dbReference type="ARBA" id="ARBA00004651"/>
    </source>
</evidence>
<gene>
    <name evidence="8" type="ORF">RM530_02210</name>
</gene>
<keyword evidence="9" id="KW-1185">Reference proteome</keyword>
<keyword evidence="4 6" id="KW-1133">Transmembrane helix</keyword>
<keyword evidence="2" id="KW-1003">Cell membrane</keyword>
<feature type="domain" description="EamA" evidence="7">
    <location>
        <begin position="16"/>
        <end position="151"/>
    </location>
</feature>
<feature type="domain" description="EamA" evidence="7">
    <location>
        <begin position="167"/>
        <end position="300"/>
    </location>
</feature>
<feature type="transmembrane region" description="Helical" evidence="6">
    <location>
        <begin position="197"/>
        <end position="216"/>
    </location>
</feature>
<evidence type="ECO:0000313" key="8">
    <source>
        <dbReference type="EMBL" id="MDT0496180.1"/>
    </source>
</evidence>
<accession>A0ABU2WF80</accession>
<keyword evidence="3 6" id="KW-0812">Transmembrane</keyword>
<comment type="caution">
    <text evidence="8">The sequence shown here is derived from an EMBL/GenBank/DDBJ whole genome shotgun (WGS) entry which is preliminary data.</text>
</comment>
<evidence type="ECO:0000256" key="2">
    <source>
        <dbReference type="ARBA" id="ARBA00022475"/>
    </source>
</evidence>
<feature type="transmembrane region" description="Helical" evidence="6">
    <location>
        <begin position="45"/>
        <end position="67"/>
    </location>
</feature>
<feature type="transmembrane region" description="Helical" evidence="6">
    <location>
        <begin position="110"/>
        <end position="127"/>
    </location>
</feature>
<keyword evidence="5 6" id="KW-0472">Membrane</keyword>
<sequence>MNTFATGTVLESDYRAGVVLAGVGAVLLSGKVVLVKLLYQYGIDAIDVLALRMLTALPLFGAVVLWTWRTPPRPTRADLLRIGGLGFLGYYVASMLDLIGLQYVSAGLERMILFLTPSFVLLIGIVFQGRRVCGRQWLSLAMAYGGIALVVLHDLHLFGGSRTIALGSALIALSAVLYATYLVLSEDLMLRLGAMRFVAQTMCVSSLLGLLQYPILRPVAFLAELPAAVWWLALANGLICTALPVFLTMIAVRRIGAGAAAQAGMIGPASTLMLAAAVLGEAITPIQVLGTALVTGGVLTLGSIRRLPPIEPRP</sequence>
<evidence type="ECO:0000256" key="6">
    <source>
        <dbReference type="SAM" id="Phobius"/>
    </source>
</evidence>
<dbReference type="PANTHER" id="PTHR42920">
    <property type="entry name" value="OS03G0707200 PROTEIN-RELATED"/>
    <property type="match status" value="1"/>
</dbReference>
<dbReference type="InterPro" id="IPR000620">
    <property type="entry name" value="EamA_dom"/>
</dbReference>
<dbReference type="RefSeq" id="WP_311363569.1">
    <property type="nucleotide sequence ID" value="NZ_JAVRIC010000002.1"/>
</dbReference>
<dbReference type="EMBL" id="JAVRIC010000002">
    <property type="protein sequence ID" value="MDT0496180.1"/>
    <property type="molecule type" value="Genomic_DNA"/>
</dbReference>
<organism evidence="8 9">
    <name type="scientific">Banduia mediterranea</name>
    <dbReference type="NCBI Taxonomy" id="3075609"/>
    <lineage>
        <taxon>Bacteria</taxon>
        <taxon>Pseudomonadati</taxon>
        <taxon>Pseudomonadota</taxon>
        <taxon>Gammaproteobacteria</taxon>
        <taxon>Nevskiales</taxon>
        <taxon>Algiphilaceae</taxon>
        <taxon>Banduia</taxon>
    </lineage>
</organism>
<feature type="transmembrane region" description="Helical" evidence="6">
    <location>
        <begin position="18"/>
        <end position="39"/>
    </location>
</feature>
<evidence type="ECO:0000256" key="4">
    <source>
        <dbReference type="ARBA" id="ARBA00022989"/>
    </source>
</evidence>
<feature type="transmembrane region" description="Helical" evidence="6">
    <location>
        <begin position="139"/>
        <end position="158"/>
    </location>
</feature>
<evidence type="ECO:0000256" key="5">
    <source>
        <dbReference type="ARBA" id="ARBA00023136"/>
    </source>
</evidence>
<dbReference type="Proteomes" id="UP001254608">
    <property type="component" value="Unassembled WGS sequence"/>
</dbReference>
<dbReference type="InterPro" id="IPR051258">
    <property type="entry name" value="Diverse_Substrate_Transporter"/>
</dbReference>
<feature type="transmembrane region" description="Helical" evidence="6">
    <location>
        <begin position="286"/>
        <end position="304"/>
    </location>
</feature>
<feature type="transmembrane region" description="Helical" evidence="6">
    <location>
        <begin position="164"/>
        <end position="185"/>
    </location>
</feature>
<name>A0ABU2WF80_9GAMM</name>
<protein>
    <submittedName>
        <fullName evidence="8">DMT family transporter</fullName>
    </submittedName>
</protein>
<feature type="transmembrane region" description="Helical" evidence="6">
    <location>
        <begin position="79"/>
        <end position="104"/>
    </location>
</feature>
<evidence type="ECO:0000256" key="3">
    <source>
        <dbReference type="ARBA" id="ARBA00022692"/>
    </source>
</evidence>
<proteinExistence type="predicted"/>
<evidence type="ECO:0000313" key="9">
    <source>
        <dbReference type="Proteomes" id="UP001254608"/>
    </source>
</evidence>
<dbReference type="Pfam" id="PF00892">
    <property type="entry name" value="EamA"/>
    <property type="match status" value="2"/>
</dbReference>
<feature type="transmembrane region" description="Helical" evidence="6">
    <location>
        <begin position="228"/>
        <end position="252"/>
    </location>
</feature>
<evidence type="ECO:0000259" key="7">
    <source>
        <dbReference type="Pfam" id="PF00892"/>
    </source>
</evidence>
<dbReference type="Gene3D" id="1.10.3730.20">
    <property type="match status" value="1"/>
</dbReference>
<feature type="transmembrane region" description="Helical" evidence="6">
    <location>
        <begin position="259"/>
        <end position="280"/>
    </location>
</feature>
<reference evidence="8 9" key="1">
    <citation type="submission" date="2023-09" db="EMBL/GenBank/DDBJ databases">
        <authorList>
            <person name="Rey-Velasco X."/>
        </authorList>
    </citation>
    <scope>NUCLEOTIDE SEQUENCE [LARGE SCALE GENOMIC DNA]</scope>
    <source>
        <strain evidence="8 9">W345</strain>
    </source>
</reference>
<comment type="subcellular location">
    <subcellularLocation>
        <location evidence="1">Cell membrane</location>
        <topology evidence="1">Multi-pass membrane protein</topology>
    </subcellularLocation>
</comment>
<dbReference type="SUPFAM" id="SSF103481">
    <property type="entry name" value="Multidrug resistance efflux transporter EmrE"/>
    <property type="match status" value="2"/>
</dbReference>